<sequence length="1412" mass="155173">MLALTSRGVRNPYRKIEEGSKAAAVGKLQVGDEMVGINDVILTGYRQEAICLVKGSHRTLKLVVRRSNEPAGRPHSWHSTKFTDDQPEPARMQLSSSGLCPSWPSRYHTASSSNDLSDKWDETTLQRVSDQFSSLGSMDSLDQHHAIYQGSNLSPTHSSNSMDHISGHSKRDSAYSSFSTSSSTPDYTLSSSKSDTSSSTENVLNRGTPWEAPRPSNGNGRPGPSAAERSSLEDRPVIPGPEDTARPDEHLGSRPQAPGRTSFGPVWHVPERRGQGETRAPRRISPPPLPPVRSDSYAATKVHEKAQAGGPPDGNGTSRQQASAKPQLRGDWALEGTEHEGRRAKLASPLYWAEAAPPAPWDDNKQPSASKLSLSSTDIRYSQPTLSSSHQRQHSDESNFHHSDSTRMALWGNGLYHGPQQTAPESAPHSDWSQTRPTKAAVPAPTSSWQPDLAGAHPALARPECCDSQKGAAYSFSPDHSSSDAGPWPAGYQVLSLDGHVPCRPEAGASRLPYGPPGHLETGRSQPPSGRCWPQADGTAVCPDRTPLLHSLAQESRRLPPEASAYPQVKQQQRRSDRFATALRNEIQTKRAQLQKSKSAAALAPVSPEIVGKAGDTVAEWLPDAPPSPDVTSCASYKDDLKEAQARVLRATSFQRRDLGPVAAPRQSLSPAAKEEGPSPPSALHPRVPVPLTRLGGRKRLTPEQKLRSYSEPEKINEVGTPDEAGISHPPPPPGTEPHSSFADRRHFFEAGGRPLPLPAQGLRPGGTEAQLRLHGKGSGSKAEDRPLEAVVRDQARVRASSLGGGCESGRRAPDPGGSWPLRYMAPQTSGLPEQPNPAGYPRHLDPSGHKAGPQRLGTFAEYQATWREQRKVPEARGSGRFHSADDILEQSFQEPASPQYVHERSRSSPSTDFYVQDVPAEARRRPEGFQREMEQPAAGAEGGRSSPPARVLGDIGISLEVVKATLRTVHTHSFFPPQSWEAGFDVAISMTGYRVGTRIEKVTDYSTTVKKVPIKIVRSESQTEKESRHNLLNRVVEEAGCGGRDQQREAIGSCQHSSPFTTYSRQELDPLRDGTAQSTGAAGTLWENKELSPMPGCGKAKERSAEEIKSEELAREIVHKDRTLADILYPNSKLKTTMDLMEGIFPKDETVLQEAQQRRKLLPSRPYSPKPTEDREGEIMPMGVSLTTSSTYYSTSAPKAELLNKMKDMQQQIEQEEDSEDELNHDLTEKKQELIDSISKKLQVLREARESLQDDIQANNLLGNEVEAIVKQVCKPNEFEKFRMFIGDLDKVVNLLLSLSGRLARVENALNTLDEEASPDERKTLTQKQKLLTRQHEDAKELKENLDRREGVVFDILSSYLTDELLQDYEHFVKMKSALIIEQRELEDKIKLGEEQLKCLLESLPVDGKPK</sequence>
<feature type="compositionally biased region" description="Polar residues" evidence="9">
    <location>
        <begin position="366"/>
        <end position="390"/>
    </location>
</feature>
<dbReference type="PROSITE" id="PS51307">
    <property type="entry name" value="ASD2"/>
    <property type="match status" value="1"/>
</dbReference>
<dbReference type="PROSITE" id="PS50106">
    <property type="entry name" value="PDZ"/>
    <property type="match status" value="1"/>
</dbReference>
<feature type="compositionally biased region" description="Basic and acidic residues" evidence="9">
    <location>
        <begin position="243"/>
        <end position="252"/>
    </location>
</feature>
<dbReference type="PANTHER" id="PTHR15012">
    <property type="entry name" value="APICAL PROTEIN/SHROOM-RELATED"/>
    <property type="match status" value="1"/>
</dbReference>
<dbReference type="InterPro" id="IPR036034">
    <property type="entry name" value="PDZ_sf"/>
</dbReference>
<protein>
    <recommendedName>
        <fullName evidence="15">PDZ domain-containing protein</fullName>
    </recommendedName>
</protein>
<evidence type="ECO:0000256" key="8">
    <source>
        <dbReference type="SAM" id="Coils"/>
    </source>
</evidence>
<dbReference type="SUPFAM" id="SSF50156">
    <property type="entry name" value="PDZ domain-like"/>
    <property type="match status" value="1"/>
</dbReference>
<dbReference type="PROSITE" id="PS51306">
    <property type="entry name" value="ASD1"/>
    <property type="match status" value="1"/>
</dbReference>
<feature type="domain" description="PDZ" evidence="10">
    <location>
        <begin position="1"/>
        <end position="68"/>
    </location>
</feature>
<dbReference type="OMA" id="AVWHTRY"/>
<feature type="compositionally biased region" description="Basic and acidic residues" evidence="9">
    <location>
        <begin position="269"/>
        <end position="280"/>
    </location>
</feature>
<comment type="caution">
    <text evidence="13">The sequence shown here is derived from an EMBL/GenBank/DDBJ whole genome shotgun (WGS) entry which is preliminary data.</text>
</comment>
<feature type="coiled-coil region" evidence="8">
    <location>
        <begin position="1200"/>
        <end position="1256"/>
    </location>
</feature>
<keyword evidence="6" id="KW-0206">Cytoskeleton</keyword>
<evidence type="ECO:0000256" key="9">
    <source>
        <dbReference type="SAM" id="MobiDB-lite"/>
    </source>
</evidence>
<evidence type="ECO:0008006" key="15">
    <source>
        <dbReference type="Google" id="ProtNLM"/>
    </source>
</evidence>
<feature type="compositionally biased region" description="Polar residues" evidence="9">
    <location>
        <begin position="315"/>
        <end position="324"/>
    </location>
</feature>
<name>A0A401T6V1_CHIPU</name>
<accession>A0A401T6V1</accession>
<evidence type="ECO:0000256" key="4">
    <source>
        <dbReference type="ARBA" id="ARBA00022701"/>
    </source>
</evidence>
<dbReference type="EMBL" id="BEZZ01001165">
    <property type="protein sequence ID" value="GCC38355.1"/>
    <property type="molecule type" value="Genomic_DNA"/>
</dbReference>
<dbReference type="GO" id="GO:0043296">
    <property type="term" value="C:apical junction complex"/>
    <property type="evidence" value="ECO:0007669"/>
    <property type="project" value="TreeGrafter"/>
</dbReference>
<organism evidence="13 14">
    <name type="scientific">Chiloscyllium punctatum</name>
    <name type="common">Brownbanded bambooshark</name>
    <name type="synonym">Hemiscyllium punctatum</name>
    <dbReference type="NCBI Taxonomy" id="137246"/>
    <lineage>
        <taxon>Eukaryota</taxon>
        <taxon>Metazoa</taxon>
        <taxon>Chordata</taxon>
        <taxon>Craniata</taxon>
        <taxon>Vertebrata</taxon>
        <taxon>Chondrichthyes</taxon>
        <taxon>Elasmobranchii</taxon>
        <taxon>Galeomorphii</taxon>
        <taxon>Galeoidea</taxon>
        <taxon>Orectolobiformes</taxon>
        <taxon>Hemiscylliidae</taxon>
        <taxon>Chiloscyllium</taxon>
    </lineage>
</organism>
<feature type="compositionally biased region" description="Low complexity" evidence="9">
    <location>
        <begin position="213"/>
        <end position="226"/>
    </location>
</feature>
<feature type="region of interest" description="Disordered" evidence="9">
    <location>
        <begin position="67"/>
        <end position="99"/>
    </location>
</feature>
<evidence type="ECO:0000256" key="2">
    <source>
        <dbReference type="ARBA" id="ARBA00006469"/>
    </source>
</evidence>
<evidence type="ECO:0000256" key="5">
    <source>
        <dbReference type="ARBA" id="ARBA00023203"/>
    </source>
</evidence>
<keyword evidence="3" id="KW-0963">Cytoplasm</keyword>
<evidence type="ECO:0000256" key="1">
    <source>
        <dbReference type="ARBA" id="ARBA00004245"/>
    </source>
</evidence>
<dbReference type="Proteomes" id="UP000287033">
    <property type="component" value="Unassembled WGS sequence"/>
</dbReference>
<feature type="compositionally biased region" description="Basic and acidic residues" evidence="9">
    <location>
        <begin position="782"/>
        <end position="797"/>
    </location>
</feature>
<gene>
    <name evidence="13" type="ORF">chiPu_0016869</name>
</gene>
<feature type="domain" description="ASD2" evidence="12">
    <location>
        <begin position="1112"/>
        <end position="1406"/>
    </location>
</feature>
<dbReference type="SMART" id="SM00228">
    <property type="entry name" value="PDZ"/>
    <property type="match status" value="1"/>
</dbReference>
<reference evidence="13 14" key="1">
    <citation type="journal article" date="2018" name="Nat. Ecol. Evol.">
        <title>Shark genomes provide insights into elasmobranch evolution and the origin of vertebrates.</title>
        <authorList>
            <person name="Hara Y"/>
            <person name="Yamaguchi K"/>
            <person name="Onimaru K"/>
            <person name="Kadota M"/>
            <person name="Koyanagi M"/>
            <person name="Keeley SD"/>
            <person name="Tatsumi K"/>
            <person name="Tanaka K"/>
            <person name="Motone F"/>
            <person name="Kageyama Y"/>
            <person name="Nozu R"/>
            <person name="Adachi N"/>
            <person name="Nishimura O"/>
            <person name="Nakagawa R"/>
            <person name="Tanegashima C"/>
            <person name="Kiyatake I"/>
            <person name="Matsumoto R"/>
            <person name="Murakumo K"/>
            <person name="Nishida K"/>
            <person name="Terakita A"/>
            <person name="Kuratani S"/>
            <person name="Sato K"/>
            <person name="Hyodo S Kuraku.S."/>
        </authorList>
    </citation>
    <scope>NUCLEOTIDE SEQUENCE [LARGE SCALE GENOMIC DNA]</scope>
</reference>
<evidence type="ECO:0000259" key="12">
    <source>
        <dbReference type="PROSITE" id="PS51307"/>
    </source>
</evidence>
<evidence type="ECO:0000259" key="10">
    <source>
        <dbReference type="PROSITE" id="PS50106"/>
    </source>
</evidence>
<dbReference type="Gene3D" id="2.30.42.10">
    <property type="match status" value="1"/>
</dbReference>
<dbReference type="GO" id="GO:0005912">
    <property type="term" value="C:adherens junction"/>
    <property type="evidence" value="ECO:0007669"/>
    <property type="project" value="TreeGrafter"/>
</dbReference>
<dbReference type="STRING" id="137246.A0A401T6V1"/>
<proteinExistence type="inferred from homology"/>
<comment type="similarity">
    <text evidence="2">Belongs to the shroom family.</text>
</comment>
<evidence type="ECO:0000256" key="7">
    <source>
        <dbReference type="PROSITE-ProRule" id="PRU00637"/>
    </source>
</evidence>
<keyword evidence="8" id="KW-0175">Coiled coil</keyword>
<dbReference type="InterPro" id="IPR014800">
    <property type="entry name" value="ASD1_dom"/>
</dbReference>
<feature type="compositionally biased region" description="Basic and acidic residues" evidence="9">
    <location>
        <begin position="701"/>
        <end position="717"/>
    </location>
</feature>
<keyword evidence="14" id="KW-1185">Reference proteome</keyword>
<feature type="compositionally biased region" description="Polar residues" evidence="9">
    <location>
        <begin position="150"/>
        <end position="163"/>
    </location>
</feature>
<feature type="domain" description="ASD1" evidence="11">
    <location>
        <begin position="641"/>
        <end position="720"/>
    </location>
</feature>
<dbReference type="InterPro" id="IPR014799">
    <property type="entry name" value="ASD2_dom"/>
</dbReference>
<dbReference type="OrthoDB" id="10063560at2759"/>
<dbReference type="InterPro" id="IPR001478">
    <property type="entry name" value="PDZ"/>
</dbReference>
<dbReference type="Gene3D" id="6.10.250.3120">
    <property type="match status" value="1"/>
</dbReference>
<feature type="compositionally biased region" description="Low complexity" evidence="9">
    <location>
        <begin position="174"/>
        <end position="200"/>
    </location>
</feature>
<feature type="region of interest" description="Disordered" evidence="9">
    <location>
        <begin position="892"/>
        <end position="949"/>
    </location>
</feature>
<feature type="coiled-coil region" evidence="8">
    <location>
        <begin position="1297"/>
        <end position="1350"/>
    </location>
</feature>
<dbReference type="GO" id="GO:0007015">
    <property type="term" value="P:actin filament organization"/>
    <property type="evidence" value="ECO:0007669"/>
    <property type="project" value="TreeGrafter"/>
</dbReference>
<evidence type="ECO:0000313" key="13">
    <source>
        <dbReference type="EMBL" id="GCC38355.1"/>
    </source>
</evidence>
<evidence type="ECO:0000259" key="11">
    <source>
        <dbReference type="PROSITE" id="PS51306"/>
    </source>
</evidence>
<dbReference type="Pfam" id="PF08687">
    <property type="entry name" value="ASD2"/>
    <property type="match status" value="1"/>
</dbReference>
<evidence type="ECO:0000256" key="3">
    <source>
        <dbReference type="ARBA" id="ARBA00022490"/>
    </source>
</evidence>
<dbReference type="GO" id="GO:0016324">
    <property type="term" value="C:apical plasma membrane"/>
    <property type="evidence" value="ECO:0007669"/>
    <property type="project" value="TreeGrafter"/>
</dbReference>
<comment type="subcellular location">
    <subcellularLocation>
        <location evidence="1">Cytoplasm</location>
        <location evidence="1">Cytoskeleton</location>
    </subcellularLocation>
</comment>
<dbReference type="GO" id="GO:0030864">
    <property type="term" value="C:cortical actin cytoskeleton"/>
    <property type="evidence" value="ECO:0007669"/>
    <property type="project" value="TreeGrafter"/>
</dbReference>
<feature type="compositionally biased region" description="Basic and acidic residues" evidence="9">
    <location>
        <begin position="393"/>
        <end position="405"/>
    </location>
</feature>
<dbReference type="GO" id="GO:0051015">
    <property type="term" value="F:actin filament binding"/>
    <property type="evidence" value="ECO:0007669"/>
    <property type="project" value="InterPro"/>
</dbReference>
<keyword evidence="5 7" id="KW-0009">Actin-binding</keyword>
<feature type="region of interest" description="Disordered" evidence="9">
    <location>
        <begin position="657"/>
        <end position="855"/>
    </location>
</feature>
<dbReference type="GO" id="GO:0005874">
    <property type="term" value="C:microtubule"/>
    <property type="evidence" value="ECO:0007669"/>
    <property type="project" value="UniProtKB-KW"/>
</dbReference>
<feature type="region of interest" description="Disordered" evidence="9">
    <location>
        <begin position="511"/>
        <end position="534"/>
    </location>
</feature>
<evidence type="ECO:0000313" key="14">
    <source>
        <dbReference type="Proteomes" id="UP000287033"/>
    </source>
</evidence>
<feature type="region of interest" description="Disordered" evidence="9">
    <location>
        <begin position="150"/>
        <end position="454"/>
    </location>
</feature>
<dbReference type="PANTHER" id="PTHR15012:SF8">
    <property type="entry name" value="PROTEIN SHROOM2"/>
    <property type="match status" value="1"/>
</dbReference>
<dbReference type="Pfam" id="PF08688">
    <property type="entry name" value="ASD1"/>
    <property type="match status" value="1"/>
</dbReference>
<dbReference type="InterPro" id="IPR027685">
    <property type="entry name" value="Shroom_fam"/>
</dbReference>
<keyword evidence="4" id="KW-0493">Microtubule</keyword>
<feature type="compositionally biased region" description="Basic and acidic residues" evidence="9">
    <location>
        <begin position="921"/>
        <end position="935"/>
    </location>
</feature>
<feature type="region of interest" description="Disordered" evidence="9">
    <location>
        <begin position="1158"/>
        <end position="1178"/>
    </location>
</feature>
<evidence type="ECO:0000256" key="6">
    <source>
        <dbReference type="ARBA" id="ARBA00023212"/>
    </source>
</evidence>